<evidence type="ECO:0000256" key="5">
    <source>
        <dbReference type="ARBA" id="ARBA00023049"/>
    </source>
</evidence>
<evidence type="ECO:0000313" key="9">
    <source>
        <dbReference type="EMBL" id="MCV2883479.1"/>
    </source>
</evidence>
<protein>
    <submittedName>
        <fullName evidence="9">M48 family metallopeptidase</fullName>
    </submittedName>
</protein>
<evidence type="ECO:0000256" key="6">
    <source>
        <dbReference type="RuleBase" id="RU003983"/>
    </source>
</evidence>
<comment type="caution">
    <text evidence="9">The sequence shown here is derived from an EMBL/GenBank/DDBJ whole genome shotgun (WGS) entry which is preliminary data.</text>
</comment>
<accession>A0ABT3A4L3</accession>
<dbReference type="EMBL" id="JAOWKX010000001">
    <property type="protein sequence ID" value="MCV2883479.1"/>
    <property type="molecule type" value="Genomic_DNA"/>
</dbReference>
<dbReference type="Proteomes" id="UP001652504">
    <property type="component" value="Unassembled WGS sequence"/>
</dbReference>
<reference evidence="9 10" key="1">
    <citation type="submission" date="2022-10" db="EMBL/GenBank/DDBJ databases">
        <title>Aestuariibacter sp. AA17 isolated from Montipora capitata coral fragment.</title>
        <authorList>
            <person name="Emsley S.A."/>
            <person name="Pfannmuller K.M."/>
            <person name="Loughran R.M."/>
            <person name="Shlafstein M."/>
            <person name="Papke E."/>
            <person name="Saw J.H."/>
            <person name="Ushijima B."/>
            <person name="Videau P."/>
        </authorList>
    </citation>
    <scope>NUCLEOTIDE SEQUENCE [LARGE SCALE GENOMIC DNA]</scope>
    <source>
        <strain evidence="9 10">AA17</strain>
    </source>
</reference>
<dbReference type="PANTHER" id="PTHR22726">
    <property type="entry name" value="METALLOENDOPEPTIDASE OMA1"/>
    <property type="match status" value="1"/>
</dbReference>
<evidence type="ECO:0000313" key="10">
    <source>
        <dbReference type="Proteomes" id="UP001652504"/>
    </source>
</evidence>
<dbReference type="InterPro" id="IPR001915">
    <property type="entry name" value="Peptidase_M48"/>
</dbReference>
<keyword evidence="3 6" id="KW-0378">Hydrolase</keyword>
<keyword evidence="2" id="KW-0479">Metal-binding</keyword>
<keyword evidence="10" id="KW-1185">Reference proteome</keyword>
<evidence type="ECO:0000256" key="7">
    <source>
        <dbReference type="SAM" id="SignalP"/>
    </source>
</evidence>
<dbReference type="RefSeq" id="WP_263710677.1">
    <property type="nucleotide sequence ID" value="NZ_JAOWKX010000001.1"/>
</dbReference>
<feature type="domain" description="Peptidase M48" evidence="8">
    <location>
        <begin position="76"/>
        <end position="248"/>
    </location>
</feature>
<keyword evidence="7" id="KW-0732">Signal</keyword>
<dbReference type="CDD" id="cd07331">
    <property type="entry name" value="M48C_Oma1_like"/>
    <property type="match status" value="1"/>
</dbReference>
<keyword evidence="4 6" id="KW-0862">Zinc</keyword>
<evidence type="ECO:0000256" key="1">
    <source>
        <dbReference type="ARBA" id="ARBA00022670"/>
    </source>
</evidence>
<evidence type="ECO:0000256" key="4">
    <source>
        <dbReference type="ARBA" id="ARBA00022833"/>
    </source>
</evidence>
<evidence type="ECO:0000259" key="8">
    <source>
        <dbReference type="Pfam" id="PF01435"/>
    </source>
</evidence>
<dbReference type="InterPro" id="IPR051156">
    <property type="entry name" value="Mito/Outer_Membr_Metalloprot"/>
</dbReference>
<gene>
    <name evidence="9" type="ORF">OE749_02050</name>
</gene>
<keyword evidence="1 6" id="KW-0645">Protease</keyword>
<keyword evidence="5 6" id="KW-0482">Metalloprotease</keyword>
<feature type="signal peptide" evidence="7">
    <location>
        <begin position="1"/>
        <end position="23"/>
    </location>
</feature>
<sequence>MKLKSITKIALISACISALLSCAQSPTGRNQLKLFSSAQLANMGTQAFDSMKAEQDVSKKPVQNQFVSCVAQYITAQVPKTVYDGEWEVVVFDDDQVNAFALPGGKIGVYTGLLKVAENQHQLAAVMGHEVAHVIAEHGNERMSNSALIGIGMDVANSVMESNQVANNQMLMAAIGLGVQVGVQLPFSRTHETEADIIGLELMAKAGFKPEESVKLWQNMDKASGGNRQPEFLSTHPLPQNRIQKLRSHMGVANQFARQSSAKPNCS</sequence>
<evidence type="ECO:0000256" key="3">
    <source>
        <dbReference type="ARBA" id="ARBA00022801"/>
    </source>
</evidence>
<dbReference type="PROSITE" id="PS51257">
    <property type="entry name" value="PROKAR_LIPOPROTEIN"/>
    <property type="match status" value="1"/>
</dbReference>
<comment type="similarity">
    <text evidence="6">Belongs to the peptidase M48 family.</text>
</comment>
<name>A0ABT3A4L3_9ALTE</name>
<evidence type="ECO:0000256" key="2">
    <source>
        <dbReference type="ARBA" id="ARBA00022723"/>
    </source>
</evidence>
<dbReference type="PANTHER" id="PTHR22726:SF24">
    <property type="entry name" value="M48 FAMILY METALLOPEPTIDASE"/>
    <property type="match status" value="1"/>
</dbReference>
<dbReference type="Pfam" id="PF01435">
    <property type="entry name" value="Peptidase_M48"/>
    <property type="match status" value="1"/>
</dbReference>
<feature type="chain" id="PRO_5046153769" evidence="7">
    <location>
        <begin position="24"/>
        <end position="267"/>
    </location>
</feature>
<comment type="cofactor">
    <cofactor evidence="6">
        <name>Zn(2+)</name>
        <dbReference type="ChEBI" id="CHEBI:29105"/>
    </cofactor>
    <text evidence="6">Binds 1 zinc ion per subunit.</text>
</comment>
<organism evidence="9 10">
    <name type="scientific">Fluctibacter corallii</name>
    <dbReference type="NCBI Taxonomy" id="2984329"/>
    <lineage>
        <taxon>Bacteria</taxon>
        <taxon>Pseudomonadati</taxon>
        <taxon>Pseudomonadota</taxon>
        <taxon>Gammaproteobacteria</taxon>
        <taxon>Alteromonadales</taxon>
        <taxon>Alteromonadaceae</taxon>
        <taxon>Fluctibacter</taxon>
    </lineage>
</organism>
<dbReference type="Gene3D" id="3.30.2010.10">
    <property type="entry name" value="Metalloproteases ('zincins'), catalytic domain"/>
    <property type="match status" value="1"/>
</dbReference>
<proteinExistence type="inferred from homology"/>